<protein>
    <recommendedName>
        <fullName evidence="3">DUF5655 domain-containing protein</fullName>
    </recommendedName>
</protein>
<dbReference type="EMBL" id="BMEC01000011">
    <property type="protein sequence ID" value="GGC45777.1"/>
    <property type="molecule type" value="Genomic_DNA"/>
</dbReference>
<proteinExistence type="predicted"/>
<evidence type="ECO:0000313" key="2">
    <source>
        <dbReference type="Proteomes" id="UP000636010"/>
    </source>
</evidence>
<sequence>MDYNFYSRKAESITQKQLDWIDENIESISQEEGILFVFQGDYETLFFTDSHLYFPNRTTKRKINYSEIKKIRRAGDTLLELRTVESEVYSIVLVTAVDKVKIFQVLELLVENFKAGIKTTFDDAHQIFNEFTVLKHPPKQFQHKLPQVYLKQFGYLNGNQWKVSVLQKGEKFIRQKSIGNFTSETNVFDIESEDDRFPRIFESLNTDLENLYHEMLKDISDNKVVSDKCWAIITQLTPNLMVRSDYWRSFVNDILNSPNKIAFLDVTLSVHVNSNEELRELKTKDFYKIISEGEITQTKLNKILIHFLNYIFRNYSGAKIK</sequence>
<gene>
    <name evidence="1" type="ORF">GCM10011506_34250</name>
</gene>
<dbReference type="Pfam" id="PF14022">
    <property type="entry name" value="DUF4238"/>
    <property type="match status" value="1"/>
</dbReference>
<reference evidence="2" key="1">
    <citation type="journal article" date="2019" name="Int. J. Syst. Evol. Microbiol.">
        <title>The Global Catalogue of Microorganisms (GCM) 10K type strain sequencing project: providing services to taxonomists for standard genome sequencing and annotation.</title>
        <authorList>
            <consortium name="The Broad Institute Genomics Platform"/>
            <consortium name="The Broad Institute Genome Sequencing Center for Infectious Disease"/>
            <person name="Wu L."/>
            <person name="Ma J."/>
        </authorList>
    </citation>
    <scope>NUCLEOTIDE SEQUENCE [LARGE SCALE GENOMIC DNA]</scope>
    <source>
        <strain evidence="2">CGMCC 1.10832</strain>
    </source>
</reference>
<comment type="caution">
    <text evidence="1">The sequence shown here is derived from an EMBL/GenBank/DDBJ whole genome shotgun (WGS) entry which is preliminary data.</text>
</comment>
<organism evidence="1 2">
    <name type="scientific">Marivirga lumbricoides</name>
    <dbReference type="NCBI Taxonomy" id="1046115"/>
    <lineage>
        <taxon>Bacteria</taxon>
        <taxon>Pseudomonadati</taxon>
        <taxon>Bacteroidota</taxon>
        <taxon>Cytophagia</taxon>
        <taxon>Cytophagales</taxon>
        <taxon>Marivirgaceae</taxon>
        <taxon>Marivirga</taxon>
    </lineage>
</organism>
<evidence type="ECO:0008006" key="3">
    <source>
        <dbReference type="Google" id="ProtNLM"/>
    </source>
</evidence>
<dbReference type="InterPro" id="IPR025332">
    <property type="entry name" value="DUF4238"/>
</dbReference>
<accession>A0ABQ1MRW5</accession>
<dbReference type="Proteomes" id="UP000636010">
    <property type="component" value="Unassembled WGS sequence"/>
</dbReference>
<evidence type="ECO:0000313" key="1">
    <source>
        <dbReference type="EMBL" id="GGC45777.1"/>
    </source>
</evidence>
<name>A0ABQ1MRW5_9BACT</name>
<keyword evidence="2" id="KW-1185">Reference proteome</keyword>
<dbReference type="RefSeq" id="WP_188465814.1">
    <property type="nucleotide sequence ID" value="NZ_BAABHU010000011.1"/>
</dbReference>